<evidence type="ECO:0000256" key="3">
    <source>
        <dbReference type="ARBA" id="ARBA00022737"/>
    </source>
</evidence>
<name>K0BBS6_9ARCH</name>
<keyword evidence="12" id="KW-1185">Reference proteome</keyword>
<evidence type="ECO:0000256" key="8">
    <source>
        <dbReference type="SAM" id="Phobius"/>
    </source>
</evidence>
<dbReference type="HOGENOM" id="CLU_015237_4_1_2"/>
<dbReference type="RefSeq" id="WP_014964792.1">
    <property type="nucleotide sequence ID" value="NC_018656.1"/>
</dbReference>
<dbReference type="CDD" id="cd04590">
    <property type="entry name" value="CBS_pair_CorC_HlyC_assoc"/>
    <property type="match status" value="1"/>
</dbReference>
<dbReference type="InterPro" id="IPR044751">
    <property type="entry name" value="Ion_transp-like_CBS"/>
</dbReference>
<keyword evidence="2 8" id="KW-0812">Transmembrane</keyword>
<dbReference type="GeneID" id="13697630"/>
<evidence type="ECO:0000256" key="6">
    <source>
        <dbReference type="ARBA" id="ARBA00023136"/>
    </source>
</evidence>
<feature type="transmembrane region" description="Helical" evidence="8">
    <location>
        <begin position="92"/>
        <end position="110"/>
    </location>
</feature>
<keyword evidence="3" id="KW-0677">Repeat</keyword>
<dbReference type="Pfam" id="PF00571">
    <property type="entry name" value="CBS"/>
    <property type="match status" value="2"/>
</dbReference>
<dbReference type="STRING" id="1229909.NSED_03070"/>
<proteinExistence type="predicted"/>
<evidence type="ECO:0000259" key="10">
    <source>
        <dbReference type="PROSITE" id="PS51846"/>
    </source>
</evidence>
<feature type="domain" description="CBS" evidence="9">
    <location>
        <begin position="206"/>
        <end position="266"/>
    </location>
</feature>
<evidence type="ECO:0008006" key="13">
    <source>
        <dbReference type="Google" id="ProtNLM"/>
    </source>
</evidence>
<dbReference type="KEGG" id="nir:NSED_03070"/>
<gene>
    <name evidence="11" type="ORF">NSED_03070</name>
</gene>
<dbReference type="OrthoDB" id="9671at2157"/>
<keyword evidence="5 7" id="KW-0129">CBS domain</keyword>
<sequence length="336" mass="37908">MEFVEIEIIGIIILIGFYALFSGLEIAIVGVRRSKVIRLYRKKIPGSSPLYRLKMNPVMMTSSVNLGNTLVNVASSVLAADVAIKLLGSQGVAIIIGIMTFVILVFGEILPKTYCNVNPEKVSLRFSRVLLAFTYVMYPFVKALEYLIISILKISGGHSPRPRPITEEEIKEIIDMGYTEKAIEKEERDLVHNALEFDDKPIQDVMTPKDNVFSLEGQCTLSKVISKIEDKGFSRIPVFSKTQDKITGILHILDIFNIPEKKYKKTRIEKIARDPFFVYSNEKISDLLIELKKKDMHMAIVIDEQEKLLGIITVEDLLEEIVGDITGEAKKGKKNQ</sequence>
<keyword evidence="6 8" id="KW-0472">Membrane</keyword>
<dbReference type="PROSITE" id="PS51371">
    <property type="entry name" value="CBS"/>
    <property type="match status" value="2"/>
</dbReference>
<protein>
    <recommendedName>
        <fullName evidence="13">CBS domain-containing protein</fullName>
    </recommendedName>
</protein>
<dbReference type="PANTHER" id="PTHR22777:SF17">
    <property type="entry name" value="UPF0053 PROTEIN SLL0260"/>
    <property type="match status" value="1"/>
</dbReference>
<feature type="domain" description="CBS" evidence="9">
    <location>
        <begin position="271"/>
        <end position="328"/>
    </location>
</feature>
<dbReference type="Pfam" id="PF01595">
    <property type="entry name" value="CNNM"/>
    <property type="match status" value="1"/>
</dbReference>
<evidence type="ECO:0000259" key="9">
    <source>
        <dbReference type="PROSITE" id="PS51371"/>
    </source>
</evidence>
<evidence type="ECO:0000256" key="5">
    <source>
        <dbReference type="ARBA" id="ARBA00023122"/>
    </source>
</evidence>
<dbReference type="InterPro" id="IPR046342">
    <property type="entry name" value="CBS_dom_sf"/>
</dbReference>
<dbReference type="PATRIC" id="fig|1229909.8.peg.653"/>
<feature type="transmembrane region" description="Helical" evidence="8">
    <location>
        <begin position="6"/>
        <end position="31"/>
    </location>
</feature>
<evidence type="ECO:0000256" key="1">
    <source>
        <dbReference type="ARBA" id="ARBA00004141"/>
    </source>
</evidence>
<evidence type="ECO:0000256" key="4">
    <source>
        <dbReference type="ARBA" id="ARBA00022989"/>
    </source>
</evidence>
<dbReference type="Gene3D" id="3.10.580.10">
    <property type="entry name" value="CBS-domain"/>
    <property type="match status" value="1"/>
</dbReference>
<dbReference type="AlphaFoldDB" id="K0BBS6"/>
<dbReference type="PANTHER" id="PTHR22777">
    <property type="entry name" value="HEMOLYSIN-RELATED"/>
    <property type="match status" value="1"/>
</dbReference>
<dbReference type="PROSITE" id="PS51846">
    <property type="entry name" value="CNNM"/>
    <property type="match status" value="1"/>
</dbReference>
<evidence type="ECO:0000256" key="2">
    <source>
        <dbReference type="ARBA" id="ARBA00022692"/>
    </source>
</evidence>
<dbReference type="InterPro" id="IPR002550">
    <property type="entry name" value="CNNM"/>
</dbReference>
<evidence type="ECO:0000256" key="7">
    <source>
        <dbReference type="PROSITE-ProRule" id="PRU00703"/>
    </source>
</evidence>
<dbReference type="SUPFAM" id="SSF54631">
    <property type="entry name" value="CBS-domain pair"/>
    <property type="match status" value="1"/>
</dbReference>
<comment type="subcellular location">
    <subcellularLocation>
        <location evidence="1">Membrane</location>
        <topology evidence="1">Multi-pass membrane protein</topology>
    </subcellularLocation>
</comment>
<evidence type="ECO:0000313" key="11">
    <source>
        <dbReference type="EMBL" id="AFS82420.1"/>
    </source>
</evidence>
<reference evidence="11 12" key="1">
    <citation type="journal article" date="2012" name="J. Bacteriol.">
        <title>Draft Genome Sequence of an Ammonia-Oxidizing Archaeon, "Candidatus Nitrosopumilus sediminis" AR2, from Svalbard in the Arctic Circle.</title>
        <authorList>
            <person name="Park S.J."/>
            <person name="Kim J.G."/>
            <person name="Jung M.Y."/>
            <person name="Kim S.J."/>
            <person name="Cha I.T."/>
            <person name="Ghai R."/>
            <person name="Martin-Cuadrado A.B."/>
            <person name="Rodriguez-Valera F."/>
            <person name="Rhee S.K."/>
        </authorList>
    </citation>
    <scope>NUCLEOTIDE SEQUENCE [LARGE SCALE GENOMIC DNA]</scope>
    <source>
        <strain evidence="11 12">AR2</strain>
    </source>
</reference>
<organism evidence="11 12">
    <name type="scientific">Candidatus Nitrosopumilus sediminis</name>
    <dbReference type="NCBI Taxonomy" id="1229909"/>
    <lineage>
        <taxon>Archaea</taxon>
        <taxon>Nitrososphaerota</taxon>
        <taxon>Nitrososphaeria</taxon>
        <taxon>Nitrosopumilales</taxon>
        <taxon>Nitrosopumilaceae</taxon>
        <taxon>Nitrosopumilus</taxon>
    </lineage>
</organism>
<dbReference type="InterPro" id="IPR000644">
    <property type="entry name" value="CBS_dom"/>
</dbReference>
<dbReference type="GO" id="GO:0016020">
    <property type="term" value="C:membrane"/>
    <property type="evidence" value="ECO:0007669"/>
    <property type="project" value="UniProtKB-SubCell"/>
</dbReference>
<feature type="transmembrane region" description="Helical" evidence="8">
    <location>
        <begin position="130"/>
        <end position="152"/>
    </location>
</feature>
<accession>K0BBS6</accession>
<keyword evidence="4 8" id="KW-1133">Transmembrane helix</keyword>
<dbReference type="Proteomes" id="UP000006100">
    <property type="component" value="Chromosome"/>
</dbReference>
<dbReference type="FunFam" id="3.10.580.10:FF:000002">
    <property type="entry name" value="Magnesium/cobalt efflux protein CorC"/>
    <property type="match status" value="1"/>
</dbReference>
<evidence type="ECO:0000313" key="12">
    <source>
        <dbReference type="Proteomes" id="UP000006100"/>
    </source>
</evidence>
<feature type="domain" description="CNNM transmembrane" evidence="10">
    <location>
        <begin position="1"/>
        <end position="187"/>
    </location>
</feature>
<dbReference type="SMART" id="SM00116">
    <property type="entry name" value="CBS"/>
    <property type="match status" value="2"/>
</dbReference>
<dbReference type="eggNOG" id="arCOG00626">
    <property type="taxonomic scope" value="Archaea"/>
</dbReference>
<dbReference type="EMBL" id="CP003843">
    <property type="protein sequence ID" value="AFS82420.1"/>
    <property type="molecule type" value="Genomic_DNA"/>
</dbReference>